<reference evidence="3" key="1">
    <citation type="journal article" date="2017" name="Nat. Ecol. Evol.">
        <title>Genome expansion and lineage-specific genetic innovations in the forest pathogenic fungi Armillaria.</title>
        <authorList>
            <person name="Sipos G."/>
            <person name="Prasanna A.N."/>
            <person name="Walter M.C."/>
            <person name="O'Connor E."/>
            <person name="Balint B."/>
            <person name="Krizsan K."/>
            <person name="Kiss B."/>
            <person name="Hess J."/>
            <person name="Varga T."/>
            <person name="Slot J."/>
            <person name="Riley R."/>
            <person name="Boka B."/>
            <person name="Rigling D."/>
            <person name="Barry K."/>
            <person name="Lee J."/>
            <person name="Mihaltcheva S."/>
            <person name="LaButti K."/>
            <person name="Lipzen A."/>
            <person name="Waldron R."/>
            <person name="Moloney N.M."/>
            <person name="Sperisen C."/>
            <person name="Kredics L."/>
            <person name="Vagvoelgyi C."/>
            <person name="Patrignani A."/>
            <person name="Fitzpatrick D."/>
            <person name="Nagy I."/>
            <person name="Doyle S."/>
            <person name="Anderson J.B."/>
            <person name="Grigoriev I.V."/>
            <person name="Gueldener U."/>
            <person name="Muensterkoetter M."/>
            <person name="Nagy L.G."/>
        </authorList>
    </citation>
    <scope>NUCLEOTIDE SEQUENCE [LARGE SCALE GENOMIC DNA]</scope>
    <source>
        <strain evidence="3">28-4</strain>
    </source>
</reference>
<keyword evidence="3" id="KW-1185">Reference proteome</keyword>
<sequence length="1289" mass="144093">MPNNDQTVLVTVCVIFNDHLDALESDQQFLTRLDVKRLQYPIVLPTHRSLASERLNLGPSLFTLPTLPPLDNSIRSPVQLPVHDVPCPRYSRYAGVVSTPNPVPISTSTSIATEDDVEQGEDGDDGRGTDDVNMRQYYGMGENEREGRRKIEMSTAGNDNDGFTFLGVDGRLARTANVRNIEDIRPQPHLKTKLDDANQWLDDDAYNRVDMPCSAAGPSRVLGQDFHGRRDCTDAAGRWKREDGRAERCFWVKEQLGGSLVEGRNMWEVGTEVCKSYECRVEGAARTLEEEMRALEEFGLKAKPSEDARCCRKCSPCTLFVLVEDTVERLIQLLPDVILDIETRGGDAGHYRALASALIDVEELDGDSGQSGLSSSRRDAPFSLHPSSSLVDASDNDYGDDATVACASSSPVKTSLLCDDTAVDTLILYHNRGAIADGDRDNNHKDCNTQHDDEYPDHPPSPLPPSSPFLDAVDADWDEATLFNISSPVGFDEATFYGDKNAHHPFTPFSSPVKSTSRATDNIVAPFMLTPSSVRCTSLATPKTASIRETTTSPIPAPRQIHFLDDLAGGPPAKRTRLSVESHFLESVNLDNLKSDTHEFAHPDDDYDPDDSDGDLDGSVVHARLPGECEKRKGDKKRKQTSRRKFGKQSSGSQKSKGAKKPVTWTNSLTLPPPSPNSLQLLTRLSTVSSEQTSVEALGNITRYLMQPFTEVPTEALEWDDMSLTAIAKRCRILKESEGIADYKLMLSYLQLVVTCDGRRKEARKKGLGSLSMKFFAKEAGIKITTFQSWYSQGTHLVYLSAAATPFILLLLAATEMRIDVCRPKYSSMEDISGLAVLLRCPKIGEPAHKLITELLIPHIRCLIPLTTPLDAPWFKLSFWDDCTGRWDIHQFSDVQQNQLRLDGIRVNFFRLPPPSTIWTSVHEQLCNAPVVTDLSAIYALTEPQETSYDMCPVHTITSRFRIPTNRCPFNTAQAPEWTAVERNKAIEAVPVASLSELEERLNDFYDSTGEKKDPDSYLLIDTDICEGKTLFIQDKDARPVAVLIPNMVANLPHLRSSVVSQLQNTWKGEFEDDHSDRDDYHYLSWHCDYYNRYTERGYGAPDDASPYYTHKEGRTTVHFQRRAPGHSKEFLEDIGESDLLAQIFHDIMMFVNEHIRTLLPDVYKELTVFVDHLPLNDQSVAYPFSGYVINVGVATNGHRDGFDKIACVVVPFGDWQGGELCLYEAGYVWRLKPWDVLIFPSGRITHFNLHFSGLRGSLVLHSDSRGDSWVEGEDDSAFEYNGWRQAVA</sequence>
<feature type="region of interest" description="Disordered" evidence="1">
    <location>
        <begin position="596"/>
        <end position="677"/>
    </location>
</feature>
<feature type="compositionally biased region" description="Acidic residues" evidence="1">
    <location>
        <begin position="605"/>
        <end position="616"/>
    </location>
</feature>
<feature type="region of interest" description="Disordered" evidence="1">
    <location>
        <begin position="365"/>
        <end position="394"/>
    </location>
</feature>
<name>A0A2H3BCE8_9AGAR</name>
<feature type="region of interest" description="Disordered" evidence="1">
    <location>
        <begin position="438"/>
        <end position="466"/>
    </location>
</feature>
<gene>
    <name evidence="2" type="ORF">ARMSODRAFT_1019677</name>
</gene>
<dbReference type="EMBL" id="KZ293432">
    <property type="protein sequence ID" value="PBK68549.1"/>
    <property type="molecule type" value="Genomic_DNA"/>
</dbReference>
<evidence type="ECO:0000256" key="1">
    <source>
        <dbReference type="SAM" id="MobiDB-lite"/>
    </source>
</evidence>
<dbReference type="Gene3D" id="3.60.130.30">
    <property type="match status" value="1"/>
</dbReference>
<dbReference type="STRING" id="1076256.A0A2H3BCE8"/>
<evidence type="ECO:0000313" key="2">
    <source>
        <dbReference type="EMBL" id="PBK68549.1"/>
    </source>
</evidence>
<proteinExistence type="predicted"/>
<protein>
    <submittedName>
        <fullName evidence="2">Uncharacterized protein</fullName>
    </submittedName>
</protein>
<accession>A0A2H3BCE8</accession>
<feature type="region of interest" description="Disordered" evidence="1">
    <location>
        <begin position="107"/>
        <end position="132"/>
    </location>
</feature>
<dbReference type="Proteomes" id="UP000218334">
    <property type="component" value="Unassembled WGS sequence"/>
</dbReference>
<organism evidence="2 3">
    <name type="scientific">Armillaria solidipes</name>
    <dbReference type="NCBI Taxonomy" id="1076256"/>
    <lineage>
        <taxon>Eukaryota</taxon>
        <taxon>Fungi</taxon>
        <taxon>Dikarya</taxon>
        <taxon>Basidiomycota</taxon>
        <taxon>Agaricomycotina</taxon>
        <taxon>Agaricomycetes</taxon>
        <taxon>Agaricomycetidae</taxon>
        <taxon>Agaricales</taxon>
        <taxon>Marasmiineae</taxon>
        <taxon>Physalacriaceae</taxon>
        <taxon>Armillaria</taxon>
    </lineage>
</organism>
<feature type="compositionally biased region" description="Acidic residues" evidence="1">
    <location>
        <begin position="113"/>
        <end position="124"/>
    </location>
</feature>
<feature type="compositionally biased region" description="Basic residues" evidence="1">
    <location>
        <begin position="634"/>
        <end position="647"/>
    </location>
</feature>
<evidence type="ECO:0000313" key="3">
    <source>
        <dbReference type="Proteomes" id="UP000218334"/>
    </source>
</evidence>
<feature type="compositionally biased region" description="Basic and acidic residues" evidence="1">
    <location>
        <begin position="438"/>
        <end position="457"/>
    </location>
</feature>